<comment type="function">
    <text evidence="6">HflC and HflK could regulate a protease.</text>
</comment>
<dbReference type="AlphaFoldDB" id="A0A368C5W6"/>
<evidence type="ECO:0000256" key="1">
    <source>
        <dbReference type="ARBA" id="ARBA00004167"/>
    </source>
</evidence>
<comment type="similarity">
    <text evidence="2 6">Belongs to the band 7/mec-2 family. HflC subfamily.</text>
</comment>
<dbReference type="InterPro" id="IPR001972">
    <property type="entry name" value="Stomatin_HflK_fam"/>
</dbReference>
<keyword evidence="4" id="KW-1133">Transmembrane helix</keyword>
<dbReference type="PANTHER" id="PTHR42911:SF1">
    <property type="entry name" value="MODULATOR OF FTSH PROTEASE HFLC"/>
    <property type="match status" value="1"/>
</dbReference>
<keyword evidence="8" id="KW-0645">Protease</keyword>
<gene>
    <name evidence="8" type="primary">hflC</name>
    <name evidence="8" type="ORF">DBW92_02455</name>
</gene>
<keyword evidence="3" id="KW-0812">Transmembrane</keyword>
<evidence type="ECO:0000256" key="4">
    <source>
        <dbReference type="ARBA" id="ARBA00022989"/>
    </source>
</evidence>
<reference evidence="8 9" key="1">
    <citation type="journal article" date="2018" name="Microbiome">
        <title>Fine metagenomic profile of the Mediterranean stratified and mixed water columns revealed by assembly and recruitment.</title>
        <authorList>
            <person name="Haro-Moreno J.M."/>
            <person name="Lopez-Perez M."/>
            <person name="De La Torre J.R."/>
            <person name="Picazo A."/>
            <person name="Camacho A."/>
            <person name="Rodriguez-Valera F."/>
        </authorList>
    </citation>
    <scope>NUCLEOTIDE SEQUENCE [LARGE SCALE GENOMIC DNA]</scope>
    <source>
        <strain evidence="8">MED-G78</strain>
    </source>
</reference>
<proteinExistence type="inferred from homology"/>
<dbReference type="InterPro" id="IPR001107">
    <property type="entry name" value="Band_7"/>
</dbReference>
<dbReference type="SUPFAM" id="SSF117892">
    <property type="entry name" value="Band 7/SPFH domain"/>
    <property type="match status" value="1"/>
</dbReference>
<name>A0A368C5W6_9GAMM</name>
<dbReference type="Gene3D" id="3.30.479.30">
    <property type="entry name" value="Band 7 domain"/>
    <property type="match status" value="1"/>
</dbReference>
<protein>
    <recommendedName>
        <fullName evidence="6">Protein HflC</fullName>
    </recommendedName>
</protein>
<keyword evidence="5" id="KW-0472">Membrane</keyword>
<dbReference type="InterPro" id="IPR010200">
    <property type="entry name" value="HflC"/>
</dbReference>
<evidence type="ECO:0000313" key="8">
    <source>
        <dbReference type="EMBL" id="RCL44795.1"/>
    </source>
</evidence>
<dbReference type="GO" id="GO:0006508">
    <property type="term" value="P:proteolysis"/>
    <property type="evidence" value="ECO:0007669"/>
    <property type="project" value="UniProtKB-KW"/>
</dbReference>
<dbReference type="SMART" id="SM00244">
    <property type="entry name" value="PHB"/>
    <property type="match status" value="1"/>
</dbReference>
<evidence type="ECO:0000259" key="7">
    <source>
        <dbReference type="SMART" id="SM00244"/>
    </source>
</evidence>
<dbReference type="CDD" id="cd03405">
    <property type="entry name" value="SPFH_HflC"/>
    <property type="match status" value="1"/>
</dbReference>
<comment type="subcellular location">
    <subcellularLocation>
        <location evidence="1">Membrane</location>
        <topology evidence="1">Single-pass membrane protein</topology>
    </subcellularLocation>
</comment>
<dbReference type="GO" id="GO:0008233">
    <property type="term" value="F:peptidase activity"/>
    <property type="evidence" value="ECO:0007669"/>
    <property type="project" value="UniProtKB-KW"/>
</dbReference>
<keyword evidence="8" id="KW-0378">Hydrolase</keyword>
<evidence type="ECO:0000256" key="3">
    <source>
        <dbReference type="ARBA" id="ARBA00022692"/>
    </source>
</evidence>
<dbReference type="GO" id="GO:0016020">
    <property type="term" value="C:membrane"/>
    <property type="evidence" value="ECO:0007669"/>
    <property type="project" value="UniProtKB-SubCell"/>
</dbReference>
<dbReference type="NCBIfam" id="TIGR01932">
    <property type="entry name" value="hflC"/>
    <property type="match status" value="1"/>
</dbReference>
<dbReference type="InterPro" id="IPR036013">
    <property type="entry name" value="Band_7/SPFH_dom_sf"/>
</dbReference>
<dbReference type="Pfam" id="PF01145">
    <property type="entry name" value="Band_7"/>
    <property type="match status" value="1"/>
</dbReference>
<organism evidence="8 9">
    <name type="scientific">SAR86 cluster bacterium</name>
    <dbReference type="NCBI Taxonomy" id="2030880"/>
    <lineage>
        <taxon>Bacteria</taxon>
        <taxon>Pseudomonadati</taxon>
        <taxon>Pseudomonadota</taxon>
        <taxon>Gammaproteobacteria</taxon>
        <taxon>SAR86 cluster</taxon>
    </lineage>
</organism>
<dbReference type="PRINTS" id="PR00721">
    <property type="entry name" value="STOMATIN"/>
</dbReference>
<evidence type="ECO:0000313" key="9">
    <source>
        <dbReference type="Proteomes" id="UP000252915"/>
    </source>
</evidence>
<comment type="caution">
    <text evidence="8">The sequence shown here is derived from an EMBL/GenBank/DDBJ whole genome shotgun (WGS) entry which is preliminary data.</text>
</comment>
<evidence type="ECO:0000256" key="5">
    <source>
        <dbReference type="ARBA" id="ARBA00023136"/>
    </source>
</evidence>
<feature type="domain" description="Band 7" evidence="7">
    <location>
        <begin position="20"/>
        <end position="183"/>
    </location>
</feature>
<dbReference type="PANTHER" id="PTHR42911">
    <property type="entry name" value="MODULATOR OF FTSH PROTEASE HFLC"/>
    <property type="match status" value="1"/>
</dbReference>
<dbReference type="Proteomes" id="UP000252915">
    <property type="component" value="Unassembled WGS sequence"/>
</dbReference>
<evidence type="ECO:0000256" key="2">
    <source>
        <dbReference type="ARBA" id="ARBA00007862"/>
    </source>
</evidence>
<evidence type="ECO:0000256" key="6">
    <source>
        <dbReference type="PIRNR" id="PIRNR005651"/>
    </source>
</evidence>
<dbReference type="EMBL" id="QOPI01000009">
    <property type="protein sequence ID" value="RCL44795.1"/>
    <property type="molecule type" value="Genomic_DNA"/>
</dbReference>
<dbReference type="PIRSF" id="PIRSF005651">
    <property type="entry name" value="HflC"/>
    <property type="match status" value="1"/>
</dbReference>
<sequence length="288" mass="32950">MNRSTTITVLAALILGLIINSVFIVNDKEHAIVFQFGEAINPNVDKGLNFKIPIIQNVKKYDARLQTLDEEPDRILTVESKYLLVDSFVKYKITDVLTFYRANNGSFNSLNSLLAQRTEFELKNQFGKRTVTELVSGERDELMNTMRSGLNDVVSDLGIEIIDFRVKRIDLPSNLSNAVYERMRTERNRLAEELRSEGKEIAREIRAIADKDKVVILAEAYKTAEQIRGEGDAEATGIYANSFSQDPEFYEFTRSMKAYSETFQEKSDVMLIDSDSDFFKYLNQSKEN</sequence>
<accession>A0A368C5W6</accession>